<protein>
    <recommendedName>
        <fullName evidence="5">DUF4199 domain-containing protein</fullName>
    </recommendedName>
</protein>
<dbReference type="Proteomes" id="UP000199203">
    <property type="component" value="Unassembled WGS sequence"/>
</dbReference>
<feature type="transmembrane region" description="Helical" evidence="2">
    <location>
        <begin position="165"/>
        <end position="188"/>
    </location>
</feature>
<dbReference type="InterPro" id="IPR025250">
    <property type="entry name" value="DUF4199"/>
</dbReference>
<proteinExistence type="predicted"/>
<feature type="transmembrane region" description="Helical" evidence="2">
    <location>
        <begin position="7"/>
        <end position="27"/>
    </location>
</feature>
<feature type="transmembrane region" description="Helical" evidence="2">
    <location>
        <begin position="39"/>
        <end position="59"/>
    </location>
</feature>
<accession>A0A1G7RCR3</accession>
<dbReference type="Pfam" id="PF13858">
    <property type="entry name" value="DUF4199"/>
    <property type="match status" value="1"/>
</dbReference>
<keyword evidence="4" id="KW-1185">Reference proteome</keyword>
<dbReference type="STRING" id="454006.SAMN05421825_2629"/>
<gene>
    <name evidence="3" type="ORF">SAMN05421825_2629</name>
</gene>
<keyword evidence="2" id="KW-0812">Transmembrane</keyword>
<dbReference type="OrthoDB" id="1273153at2"/>
<name>A0A1G7RCR3_9FLAO</name>
<feature type="coiled-coil region" evidence="1">
    <location>
        <begin position="113"/>
        <end position="156"/>
    </location>
</feature>
<dbReference type="RefSeq" id="WP_089873889.1">
    <property type="nucleotide sequence ID" value="NZ_FNBH01000003.1"/>
</dbReference>
<keyword evidence="1" id="KW-0175">Coiled coil</keyword>
<evidence type="ECO:0000313" key="3">
    <source>
        <dbReference type="EMBL" id="SDG08435.1"/>
    </source>
</evidence>
<evidence type="ECO:0000256" key="1">
    <source>
        <dbReference type="SAM" id="Coils"/>
    </source>
</evidence>
<dbReference type="EMBL" id="FNBH01000003">
    <property type="protein sequence ID" value="SDG08435.1"/>
    <property type="molecule type" value="Genomic_DNA"/>
</dbReference>
<sequence>MTKNPVAVGFGLFLATMLTFFVVYYFFADANYFDTSMKVNAFGMTFLYVLAGFLSVLWLRGNNKITYPQAFKQCFVTLFVGGGLSMLSIFAFLNYVDTDAREMLNHQYIQTEMKNLDESYAKLKVEAANQKDRTKAKELEDNYNDAKLAREIARKENKNYFSFQFLSAIFGGFLLFYLLLSIIIAGFLKNKKRYE</sequence>
<evidence type="ECO:0008006" key="5">
    <source>
        <dbReference type="Google" id="ProtNLM"/>
    </source>
</evidence>
<evidence type="ECO:0000256" key="2">
    <source>
        <dbReference type="SAM" id="Phobius"/>
    </source>
</evidence>
<evidence type="ECO:0000313" key="4">
    <source>
        <dbReference type="Proteomes" id="UP000199203"/>
    </source>
</evidence>
<feature type="transmembrane region" description="Helical" evidence="2">
    <location>
        <begin position="71"/>
        <end position="93"/>
    </location>
</feature>
<keyword evidence="2" id="KW-0472">Membrane</keyword>
<keyword evidence="2" id="KW-1133">Transmembrane helix</keyword>
<organism evidence="3 4">
    <name type="scientific">Epilithonimonas hungarica</name>
    <dbReference type="NCBI Taxonomy" id="454006"/>
    <lineage>
        <taxon>Bacteria</taxon>
        <taxon>Pseudomonadati</taxon>
        <taxon>Bacteroidota</taxon>
        <taxon>Flavobacteriia</taxon>
        <taxon>Flavobacteriales</taxon>
        <taxon>Weeksellaceae</taxon>
        <taxon>Chryseobacterium group</taxon>
        <taxon>Epilithonimonas</taxon>
    </lineage>
</organism>
<dbReference type="AlphaFoldDB" id="A0A1G7RCR3"/>
<reference evidence="4" key="1">
    <citation type="submission" date="2016-10" db="EMBL/GenBank/DDBJ databases">
        <authorList>
            <person name="Varghese N."/>
            <person name="Submissions S."/>
        </authorList>
    </citation>
    <scope>NUCLEOTIDE SEQUENCE [LARGE SCALE GENOMIC DNA]</scope>
    <source>
        <strain evidence="4">DSM 19684</strain>
    </source>
</reference>